<sequence length="250" mass="28576">MIRDNRCAGFWRKLSAHYFVADAHIGSGFPESERRLIGFLRGIRGSADSLFILGDLFEFWFEYQRAIPRHGFQVMARLDELKRAGTRIVYICGNHDFWLRGFLERELGVETPGDEMETEIDGRRAYLTHGDGLDKGFVPRVFRRLMRSRMNSGLYSLIHPDVGIGLAQWVAGRSRELGAKLYLREDMARFAVAKMQEGFDVVVMGHSHAPEVRQSGTGVYVNVGDWVRSFSFGVMRDGVLRLEFLGAEQY</sequence>
<organism evidence="8">
    <name type="scientific">candidate division WOR-3 bacterium</name>
    <dbReference type="NCBI Taxonomy" id="2052148"/>
    <lineage>
        <taxon>Bacteria</taxon>
        <taxon>Bacteria division WOR-3</taxon>
    </lineage>
</organism>
<reference evidence="8" key="1">
    <citation type="journal article" date="2020" name="mSystems">
        <title>Genome- and Community-Level Interaction Insights into Carbon Utilization and Element Cycling Functions of Hydrothermarchaeota in Hydrothermal Sediment.</title>
        <authorList>
            <person name="Zhou Z."/>
            <person name="Liu Y."/>
            <person name="Xu W."/>
            <person name="Pan J."/>
            <person name="Luo Z.H."/>
            <person name="Li M."/>
        </authorList>
    </citation>
    <scope>NUCLEOTIDE SEQUENCE [LARGE SCALE GENOMIC DNA]</scope>
    <source>
        <strain evidence="8">SpSt-488</strain>
    </source>
</reference>
<feature type="domain" description="Calcineurin-like phosphoesterase" evidence="7">
    <location>
        <begin position="19"/>
        <end position="210"/>
    </location>
</feature>
<dbReference type="InterPro" id="IPR029052">
    <property type="entry name" value="Metallo-depent_PP-like"/>
</dbReference>
<dbReference type="PANTHER" id="PTHR34990">
    <property type="entry name" value="UDP-2,3-DIACYLGLUCOSAMINE HYDROLASE-RELATED"/>
    <property type="match status" value="1"/>
</dbReference>
<evidence type="ECO:0000259" key="7">
    <source>
        <dbReference type="Pfam" id="PF00149"/>
    </source>
</evidence>
<dbReference type="GO" id="GO:0008758">
    <property type="term" value="F:UDP-2,3-diacylglucosamine hydrolase activity"/>
    <property type="evidence" value="ECO:0007669"/>
    <property type="project" value="TreeGrafter"/>
</dbReference>
<protein>
    <submittedName>
        <fullName evidence="8">UDP-2,3-diacylglucosamine diphosphatase</fullName>
    </submittedName>
</protein>
<evidence type="ECO:0000256" key="4">
    <source>
        <dbReference type="ARBA" id="ARBA00022801"/>
    </source>
</evidence>
<dbReference type="GO" id="GO:0016020">
    <property type="term" value="C:membrane"/>
    <property type="evidence" value="ECO:0007669"/>
    <property type="project" value="GOC"/>
</dbReference>
<evidence type="ECO:0000256" key="6">
    <source>
        <dbReference type="ARBA" id="ARBA00023211"/>
    </source>
</evidence>
<keyword evidence="4" id="KW-0378">Hydrolase</keyword>
<keyword evidence="6" id="KW-0464">Manganese</keyword>
<dbReference type="Gene3D" id="3.60.21.10">
    <property type="match status" value="1"/>
</dbReference>
<dbReference type="CDD" id="cd07398">
    <property type="entry name" value="MPP_YbbF-LpxH"/>
    <property type="match status" value="1"/>
</dbReference>
<accession>A0A7C4CA71</accession>
<dbReference type="EMBL" id="DSUT01000030">
    <property type="protein sequence ID" value="HGK27646.1"/>
    <property type="molecule type" value="Genomic_DNA"/>
</dbReference>
<evidence type="ECO:0000256" key="1">
    <source>
        <dbReference type="ARBA" id="ARBA00022475"/>
    </source>
</evidence>
<evidence type="ECO:0000313" key="8">
    <source>
        <dbReference type="EMBL" id="HGK27646.1"/>
    </source>
</evidence>
<dbReference type="GO" id="GO:0046872">
    <property type="term" value="F:metal ion binding"/>
    <property type="evidence" value="ECO:0007669"/>
    <property type="project" value="UniProtKB-KW"/>
</dbReference>
<keyword evidence="3" id="KW-0479">Metal-binding</keyword>
<evidence type="ECO:0000256" key="3">
    <source>
        <dbReference type="ARBA" id="ARBA00022723"/>
    </source>
</evidence>
<keyword evidence="2" id="KW-0997">Cell inner membrane</keyword>
<dbReference type="InterPro" id="IPR043461">
    <property type="entry name" value="LpxH-like"/>
</dbReference>
<dbReference type="SUPFAM" id="SSF56300">
    <property type="entry name" value="Metallo-dependent phosphatases"/>
    <property type="match status" value="1"/>
</dbReference>
<dbReference type="InterPro" id="IPR004843">
    <property type="entry name" value="Calcineurin-like_PHP"/>
</dbReference>
<gene>
    <name evidence="8" type="ORF">ENS41_01675</name>
</gene>
<keyword evidence="1" id="KW-1003">Cell membrane</keyword>
<proteinExistence type="predicted"/>
<dbReference type="GO" id="GO:0009245">
    <property type="term" value="P:lipid A biosynthetic process"/>
    <property type="evidence" value="ECO:0007669"/>
    <property type="project" value="TreeGrafter"/>
</dbReference>
<dbReference type="Pfam" id="PF00149">
    <property type="entry name" value="Metallophos"/>
    <property type="match status" value="1"/>
</dbReference>
<keyword evidence="5" id="KW-0472">Membrane</keyword>
<dbReference type="AlphaFoldDB" id="A0A7C4CA71"/>
<evidence type="ECO:0000256" key="5">
    <source>
        <dbReference type="ARBA" id="ARBA00023136"/>
    </source>
</evidence>
<comment type="caution">
    <text evidence="8">The sequence shown here is derived from an EMBL/GenBank/DDBJ whole genome shotgun (WGS) entry which is preliminary data.</text>
</comment>
<evidence type="ECO:0000256" key="2">
    <source>
        <dbReference type="ARBA" id="ARBA00022519"/>
    </source>
</evidence>
<dbReference type="PANTHER" id="PTHR34990:SF1">
    <property type="entry name" value="UDP-2,3-DIACYLGLUCOSAMINE HYDROLASE"/>
    <property type="match status" value="1"/>
</dbReference>
<name>A0A7C4CA71_UNCW3</name>